<reference evidence="8" key="1">
    <citation type="submission" date="2025-08" db="UniProtKB">
        <authorList>
            <consortium name="RefSeq"/>
        </authorList>
    </citation>
    <scope>IDENTIFICATION</scope>
    <source>
        <tissue evidence="8">Spleen</tissue>
    </source>
</reference>
<comment type="similarity">
    <text evidence="4">Belongs to the intermediate filament family.</text>
</comment>
<evidence type="ECO:0000256" key="5">
    <source>
        <dbReference type="SAM" id="Coils"/>
    </source>
</evidence>
<dbReference type="PROSITE" id="PS51842">
    <property type="entry name" value="IF_ROD_2"/>
    <property type="match status" value="1"/>
</dbReference>
<feature type="coiled-coil region" evidence="5">
    <location>
        <begin position="82"/>
        <end position="162"/>
    </location>
</feature>
<name>A0A6P5IKW6_PHACI</name>
<dbReference type="InterPro" id="IPR018039">
    <property type="entry name" value="IF_conserved"/>
</dbReference>
<keyword evidence="3 5" id="KW-0175">Coiled coil</keyword>
<dbReference type="GO" id="GO:0030280">
    <property type="term" value="F:structural constituent of skin epidermis"/>
    <property type="evidence" value="ECO:0007669"/>
    <property type="project" value="TreeGrafter"/>
</dbReference>
<dbReference type="Gene3D" id="1.20.5.170">
    <property type="match status" value="1"/>
</dbReference>
<protein>
    <submittedName>
        <fullName evidence="8">Keratin, type II cytoskeletal 3-like</fullName>
    </submittedName>
</protein>
<dbReference type="AlphaFoldDB" id="A0A6P5IKW6"/>
<sequence>MSGSECTHVGLQKLSQMQSDTRDTSVILSMDNNRCLDLDSIITEVRAQYEEITQRSKSETVALYQRKLGELENTAGRHGDDLKNIKSEISELKRMIQRLQAKIENVKKQNANLQAAIADAEQCGEMALTDANAKVVDLKAALQQAKDDLAHLLHDYQELMTVKLALDMEIATYRKLLEGEECRMSGECPNTVSIEMVHSTSSSSGVSMGGEAGGLGQSGTSGGSYGSVGMGNKGMGSGGSYGGIREVTINQSLLQPLGVEVDPEFQKVKSQEREQIKVLNNKFASFIDKVIKL</sequence>
<evidence type="ECO:0000259" key="6">
    <source>
        <dbReference type="PROSITE" id="PS51842"/>
    </source>
</evidence>
<dbReference type="PANTHER" id="PTHR45616">
    <property type="entry name" value="GATA-TYPE DOMAIN-CONTAINING PROTEIN"/>
    <property type="match status" value="1"/>
</dbReference>
<dbReference type="FunFam" id="1.20.5.170:FF:000004">
    <property type="entry name" value="Keratin, type II cytoskeletal 5"/>
    <property type="match status" value="1"/>
</dbReference>
<keyword evidence="7" id="KW-1185">Reference proteome</keyword>
<dbReference type="Pfam" id="PF16208">
    <property type="entry name" value="Keratin_2_head"/>
    <property type="match status" value="1"/>
</dbReference>
<dbReference type="Pfam" id="PF00038">
    <property type="entry name" value="Filament"/>
    <property type="match status" value="1"/>
</dbReference>
<dbReference type="Gene3D" id="1.20.5.500">
    <property type="entry name" value="Single helix bin"/>
    <property type="match status" value="1"/>
</dbReference>
<accession>A0A6P5IKW6</accession>
<feature type="domain" description="IF rod" evidence="6">
    <location>
        <begin position="1"/>
        <end position="184"/>
    </location>
</feature>
<dbReference type="FunFam" id="1.20.5.500:FF:000001">
    <property type="entry name" value="Type II keratin 23"/>
    <property type="match status" value="1"/>
</dbReference>
<dbReference type="GO" id="GO:0005615">
    <property type="term" value="C:extracellular space"/>
    <property type="evidence" value="ECO:0007669"/>
    <property type="project" value="TreeGrafter"/>
</dbReference>
<keyword evidence="2 4" id="KW-0403">Intermediate filament</keyword>
<evidence type="ECO:0000313" key="8">
    <source>
        <dbReference type="RefSeq" id="XP_020821793.1"/>
    </source>
</evidence>
<evidence type="ECO:0000256" key="4">
    <source>
        <dbReference type="RuleBase" id="RU000685"/>
    </source>
</evidence>
<dbReference type="InterPro" id="IPR039008">
    <property type="entry name" value="IF_rod_dom"/>
</dbReference>
<dbReference type="KEGG" id="pcw:110194026"/>
<dbReference type="SUPFAM" id="SSF64593">
    <property type="entry name" value="Intermediate filament protein, coiled coil region"/>
    <property type="match status" value="1"/>
</dbReference>
<evidence type="ECO:0000313" key="7">
    <source>
        <dbReference type="Proteomes" id="UP000515140"/>
    </source>
</evidence>
<dbReference type="GO" id="GO:0045095">
    <property type="term" value="C:keratin filament"/>
    <property type="evidence" value="ECO:0007669"/>
    <property type="project" value="TreeGrafter"/>
</dbReference>
<dbReference type="InParanoid" id="A0A6P5IKW6"/>
<dbReference type="RefSeq" id="XP_020821793.1">
    <property type="nucleotide sequence ID" value="XM_020966134.1"/>
</dbReference>
<dbReference type="GO" id="GO:0031424">
    <property type="term" value="P:keratinization"/>
    <property type="evidence" value="ECO:0007669"/>
    <property type="project" value="TreeGrafter"/>
</dbReference>
<dbReference type="GeneID" id="110194026"/>
<dbReference type="PANTHER" id="PTHR45616:SF29">
    <property type="entry name" value="KERATIN, TYPE II CYTOSKELETAL 2 ORAL"/>
    <property type="match status" value="1"/>
</dbReference>
<dbReference type="InterPro" id="IPR032444">
    <property type="entry name" value="Keratin_2_head"/>
</dbReference>
<dbReference type="SMART" id="SM01391">
    <property type="entry name" value="Filament"/>
    <property type="match status" value="1"/>
</dbReference>
<evidence type="ECO:0000256" key="3">
    <source>
        <dbReference type="ARBA" id="ARBA00023054"/>
    </source>
</evidence>
<dbReference type="PROSITE" id="PS00226">
    <property type="entry name" value="IF_ROD_1"/>
    <property type="match status" value="1"/>
</dbReference>
<dbReference type="GO" id="GO:0045109">
    <property type="term" value="P:intermediate filament organization"/>
    <property type="evidence" value="ECO:0007669"/>
    <property type="project" value="TreeGrafter"/>
</dbReference>
<keyword evidence="1" id="KW-0416">Keratin</keyword>
<evidence type="ECO:0000256" key="1">
    <source>
        <dbReference type="ARBA" id="ARBA00022744"/>
    </source>
</evidence>
<dbReference type="Proteomes" id="UP000515140">
    <property type="component" value="Unplaced"/>
</dbReference>
<organism evidence="7 8">
    <name type="scientific">Phascolarctos cinereus</name>
    <name type="common">Koala</name>
    <dbReference type="NCBI Taxonomy" id="38626"/>
    <lineage>
        <taxon>Eukaryota</taxon>
        <taxon>Metazoa</taxon>
        <taxon>Chordata</taxon>
        <taxon>Craniata</taxon>
        <taxon>Vertebrata</taxon>
        <taxon>Euteleostomi</taxon>
        <taxon>Mammalia</taxon>
        <taxon>Metatheria</taxon>
        <taxon>Diprotodontia</taxon>
        <taxon>Phascolarctidae</taxon>
        <taxon>Phascolarctos</taxon>
    </lineage>
</organism>
<gene>
    <name evidence="8" type="primary">LOC110194026</name>
</gene>
<dbReference type="SUPFAM" id="SSF46579">
    <property type="entry name" value="Prefoldin"/>
    <property type="match status" value="1"/>
</dbReference>
<proteinExistence type="inferred from homology"/>
<evidence type="ECO:0000256" key="2">
    <source>
        <dbReference type="ARBA" id="ARBA00022754"/>
    </source>
</evidence>